<dbReference type="Pfam" id="PF01172">
    <property type="entry name" value="SBDS_N"/>
    <property type="match status" value="1"/>
</dbReference>
<reference evidence="9" key="1">
    <citation type="journal article" date="2020" name="Stud. Mycol.">
        <title>101 Dothideomycetes genomes: a test case for predicting lifestyles and emergence of pathogens.</title>
        <authorList>
            <person name="Haridas S."/>
            <person name="Albert R."/>
            <person name="Binder M."/>
            <person name="Bloem J."/>
            <person name="Labutti K."/>
            <person name="Salamov A."/>
            <person name="Andreopoulos B."/>
            <person name="Baker S."/>
            <person name="Barry K."/>
            <person name="Bills G."/>
            <person name="Bluhm B."/>
            <person name="Cannon C."/>
            <person name="Castanera R."/>
            <person name="Culley D."/>
            <person name="Daum C."/>
            <person name="Ezra D."/>
            <person name="Gonzalez J."/>
            <person name="Henrissat B."/>
            <person name="Kuo A."/>
            <person name="Liang C."/>
            <person name="Lipzen A."/>
            <person name="Lutzoni F."/>
            <person name="Magnuson J."/>
            <person name="Mondo S."/>
            <person name="Nolan M."/>
            <person name="Ohm R."/>
            <person name="Pangilinan J."/>
            <person name="Park H.-J."/>
            <person name="Ramirez L."/>
            <person name="Alfaro M."/>
            <person name="Sun H."/>
            <person name="Tritt A."/>
            <person name="Yoshinaga Y."/>
            <person name="Zwiers L.-H."/>
            <person name="Turgeon B."/>
            <person name="Goodwin S."/>
            <person name="Spatafora J."/>
            <person name="Crous P."/>
            <person name="Grigoriev I."/>
        </authorList>
    </citation>
    <scope>NUCLEOTIDE SEQUENCE</scope>
    <source>
        <strain evidence="9">CBS 119925</strain>
    </source>
</reference>
<dbReference type="GO" id="GO:0005737">
    <property type="term" value="C:cytoplasm"/>
    <property type="evidence" value="ECO:0007669"/>
    <property type="project" value="UniProtKB-SubCell"/>
</dbReference>
<name>A0A6A6V482_9PLEO</name>
<organism evidence="9 10">
    <name type="scientific">Sporormia fimetaria CBS 119925</name>
    <dbReference type="NCBI Taxonomy" id="1340428"/>
    <lineage>
        <taxon>Eukaryota</taxon>
        <taxon>Fungi</taxon>
        <taxon>Dikarya</taxon>
        <taxon>Ascomycota</taxon>
        <taxon>Pezizomycotina</taxon>
        <taxon>Dothideomycetes</taxon>
        <taxon>Pleosporomycetidae</taxon>
        <taxon>Pleosporales</taxon>
        <taxon>Sporormiaceae</taxon>
        <taxon>Sporormia</taxon>
    </lineage>
</organism>
<proteinExistence type="inferred from homology"/>
<dbReference type="InterPro" id="IPR037188">
    <property type="entry name" value="Sdo1/SBDS_central_sf"/>
</dbReference>
<dbReference type="PANTHER" id="PTHR10927">
    <property type="entry name" value="RIBOSOME MATURATION PROTEIN SBDS"/>
    <property type="match status" value="1"/>
</dbReference>
<feature type="compositionally biased region" description="Basic and acidic residues" evidence="6">
    <location>
        <begin position="216"/>
        <end position="227"/>
    </location>
</feature>
<evidence type="ECO:0000259" key="8">
    <source>
        <dbReference type="Pfam" id="PF09377"/>
    </source>
</evidence>
<comment type="subunit">
    <text evidence="5">Associates with the 60S ribosomal subunit.</text>
</comment>
<evidence type="ECO:0000256" key="1">
    <source>
        <dbReference type="ARBA" id="ARBA00004496"/>
    </source>
</evidence>
<feature type="compositionally biased region" description="Acidic residues" evidence="6">
    <location>
        <begin position="235"/>
        <end position="249"/>
    </location>
</feature>
<dbReference type="Gene3D" id="3.30.1250.10">
    <property type="entry name" value="Ribosome maturation protein SBDS, N-terminal domain"/>
    <property type="match status" value="1"/>
</dbReference>
<evidence type="ECO:0000256" key="5">
    <source>
        <dbReference type="ARBA" id="ARBA00049708"/>
    </source>
</evidence>
<dbReference type="GO" id="GO:0042254">
    <property type="term" value="P:ribosome biogenesis"/>
    <property type="evidence" value="ECO:0007669"/>
    <property type="project" value="UniProtKB-KW"/>
</dbReference>
<evidence type="ECO:0000313" key="9">
    <source>
        <dbReference type="EMBL" id="KAF2743997.1"/>
    </source>
</evidence>
<dbReference type="SUPFAM" id="SSF89895">
    <property type="entry name" value="FYSH domain"/>
    <property type="match status" value="1"/>
</dbReference>
<feature type="domain" description="Ribosome maturation protein SDO1/SBDS N-terminal" evidence="7">
    <location>
        <begin position="17"/>
        <end position="103"/>
    </location>
</feature>
<dbReference type="InterPro" id="IPR018978">
    <property type="entry name" value="SDO1/SBDS_central"/>
</dbReference>
<feature type="compositionally biased region" description="Basic residues" evidence="6">
    <location>
        <begin position="204"/>
        <end position="215"/>
    </location>
</feature>
<dbReference type="Pfam" id="PF09377">
    <property type="entry name" value="SBDS_domain_II"/>
    <property type="match status" value="1"/>
</dbReference>
<keyword evidence="3" id="KW-0963">Cytoplasm</keyword>
<keyword evidence="4" id="KW-0690">Ribosome biogenesis</keyword>
<evidence type="ECO:0000256" key="4">
    <source>
        <dbReference type="ARBA" id="ARBA00022517"/>
    </source>
</evidence>
<keyword evidence="10" id="KW-1185">Reference proteome</keyword>
<dbReference type="AlphaFoldDB" id="A0A6A6V482"/>
<dbReference type="InterPro" id="IPR036786">
    <property type="entry name" value="Ribosome_mat_SBDS_N_sf"/>
</dbReference>
<evidence type="ECO:0000313" key="10">
    <source>
        <dbReference type="Proteomes" id="UP000799440"/>
    </source>
</evidence>
<feature type="domain" description="Ribosome maturation protein SDO1/SBDS central" evidence="8">
    <location>
        <begin position="111"/>
        <end position="285"/>
    </location>
</feature>
<feature type="compositionally biased region" description="Basic and acidic residues" evidence="6">
    <location>
        <begin position="150"/>
        <end position="162"/>
    </location>
</feature>
<protein>
    <submittedName>
        <fullName evidence="9">SBDS-domain-containing protein</fullName>
    </submittedName>
</protein>
<dbReference type="Gene3D" id="3.30.70.240">
    <property type="match status" value="1"/>
</dbReference>
<dbReference type="EMBL" id="MU006592">
    <property type="protein sequence ID" value="KAF2743997.1"/>
    <property type="molecule type" value="Genomic_DNA"/>
</dbReference>
<evidence type="ECO:0000256" key="6">
    <source>
        <dbReference type="SAM" id="MobiDB-lite"/>
    </source>
</evidence>
<dbReference type="OrthoDB" id="10253092at2759"/>
<dbReference type="Proteomes" id="UP000799440">
    <property type="component" value="Unassembled WGS sequence"/>
</dbReference>
<comment type="similarity">
    <text evidence="2">Belongs to the SDO1/SBDS family.</text>
</comment>
<dbReference type="Gene3D" id="1.10.10.900">
    <property type="entry name" value="SBDS protein C-terminal domain, subdomain 1"/>
    <property type="match status" value="1"/>
</dbReference>
<dbReference type="InterPro" id="IPR039100">
    <property type="entry name" value="Sdo1/SBDS-like"/>
</dbReference>
<sequence>MPTGILRPSNQVKHTNLAVVRIKKGKKRFEVACYPNKVLDFRAEVETDIDNVLQAPYIYFNSSAGEVAPKAEIAKAWPDKSDEDIIKFILQKGELQVAAKERQAILERIRNEVIEFVAANVVDPRTKRVYTPGMIEKALDQLSVQSSRQQQEKNSKVGKADTEGAGAAAKKGKKGKGNKSTALEDDMDRLKLDSDDDDWSTGKNNKKGKRQKQTKNKAEPREEEIQKPAKPTTEAPEEDEAEPEHEEDEKVPKWTGVVISKPAKPQALLAIKALEHHQPIPVMRARMKLRIICPAAILKHIIKLPSKTTDAEGAEKKEKKVLHEAILALFDHDPKPTEETHDEEVEITGFAAPSSLKPLNDLMGGMTKGRGRVEVLEQAIKHEEN</sequence>
<evidence type="ECO:0000256" key="3">
    <source>
        <dbReference type="ARBA" id="ARBA00022490"/>
    </source>
</evidence>
<evidence type="ECO:0000259" key="7">
    <source>
        <dbReference type="Pfam" id="PF01172"/>
    </source>
</evidence>
<dbReference type="PANTHER" id="PTHR10927:SF1">
    <property type="entry name" value="RIBOSOME MATURATION PROTEIN SBDS"/>
    <property type="match status" value="1"/>
</dbReference>
<feature type="region of interest" description="Disordered" evidence="6">
    <location>
        <begin position="142"/>
        <end position="254"/>
    </location>
</feature>
<dbReference type="InterPro" id="IPR019783">
    <property type="entry name" value="SDO1/SBDS_N"/>
</dbReference>
<comment type="subcellular location">
    <subcellularLocation>
        <location evidence="1">Cytoplasm</location>
    </subcellularLocation>
</comment>
<gene>
    <name evidence="9" type="ORF">M011DRAFT_201836</name>
</gene>
<accession>A0A6A6V482</accession>
<evidence type="ECO:0000256" key="2">
    <source>
        <dbReference type="ARBA" id="ARBA00007433"/>
    </source>
</evidence>
<dbReference type="SUPFAM" id="SSF109728">
    <property type="entry name" value="Hypothetical protein AF0491, middle domain"/>
    <property type="match status" value="1"/>
</dbReference>